<dbReference type="AlphaFoldDB" id="A0A099I0U6"/>
<evidence type="ECO:0000313" key="8">
    <source>
        <dbReference type="Proteomes" id="UP000503330"/>
    </source>
</evidence>
<dbReference type="PANTHER" id="PTHR35936">
    <property type="entry name" value="MEMBRANE-BOUND LYTIC MUREIN TRANSGLYCOSYLASE F"/>
    <property type="match status" value="1"/>
</dbReference>
<reference evidence="6 8" key="3">
    <citation type="submission" date="2020-02" db="EMBL/GenBank/DDBJ databases">
        <authorList>
            <person name="Kociolek L.K."/>
            <person name="Ozer E.A."/>
        </authorList>
    </citation>
    <scope>NUCLEOTIDE SEQUENCE [LARGE SCALE GENOMIC DNA]</scope>
    <source>
        <strain evidence="6 8">ATCC 14501</strain>
    </source>
</reference>
<sequence>MKKKLVTAAFAMTLLLTGCGSSDDDKNVSKNTGKETFTVGMECNYAPFNWQTKEQTKTSVSIGGAGFCDGYDVRVARQIAKDLDREIVIKKVSWDGLQPALESGEIDAIIAGMTKDETRENGIDFTSPYYESEMVMIVRKGDKAAKFNDIQQFKGKTIIGQKSTNYDTIIDQIKGVKHATPKATYPEMILSLQNKEVDGITAELPVAEGAVEANKDLTIVHFAKGKGFDIDTSVSVGLKEGSRDSELFNAVQKSLDGISKETRDQWMKEARESQPKTE</sequence>
<dbReference type="Gene3D" id="3.40.190.10">
    <property type="entry name" value="Periplasmic binding protein-like II"/>
    <property type="match status" value="2"/>
</dbReference>
<proteinExistence type="predicted"/>
<dbReference type="PROSITE" id="PS51257">
    <property type="entry name" value="PROKAR_LIPOPROTEIN"/>
    <property type="match status" value="1"/>
</dbReference>
<feature type="chain" id="PRO_5043118651" evidence="2">
    <location>
        <begin position="23"/>
        <end position="278"/>
    </location>
</feature>
<dbReference type="Proteomes" id="UP000503330">
    <property type="component" value="Chromosome"/>
</dbReference>
<protein>
    <submittedName>
        <fullName evidence="4">ABC transporter substrate-binding protein</fullName>
    </submittedName>
    <submittedName>
        <fullName evidence="5">Transporter substrate-binding domain-containing protein</fullName>
    </submittedName>
</protein>
<evidence type="ECO:0000259" key="3">
    <source>
        <dbReference type="SMART" id="SM00062"/>
    </source>
</evidence>
<feature type="signal peptide" evidence="2">
    <location>
        <begin position="1"/>
        <end position="22"/>
    </location>
</feature>
<dbReference type="Proteomes" id="UP000604383">
    <property type="component" value="Unassembled WGS sequence"/>
</dbReference>
<dbReference type="EMBL" id="CP048838">
    <property type="protein sequence ID" value="QJA03533.1"/>
    <property type="molecule type" value="Genomic_DNA"/>
</dbReference>
<feature type="domain" description="Solute-binding protein family 3/N-terminal" evidence="3">
    <location>
        <begin position="36"/>
        <end position="270"/>
    </location>
</feature>
<evidence type="ECO:0000313" key="5">
    <source>
        <dbReference type="EMBL" id="MZH55447.1"/>
    </source>
</evidence>
<dbReference type="RefSeq" id="WP_002610103.1">
    <property type="nucleotide sequence ID" value="NZ_BAAACC010000034.1"/>
</dbReference>
<dbReference type="EMBL" id="JQIF01000131">
    <property type="protein sequence ID" value="KGJ51226.1"/>
    <property type="molecule type" value="Genomic_DNA"/>
</dbReference>
<dbReference type="GeneID" id="61926730"/>
<evidence type="ECO:0000313" key="7">
    <source>
        <dbReference type="Proteomes" id="UP000030008"/>
    </source>
</evidence>
<dbReference type="SUPFAM" id="SSF53850">
    <property type="entry name" value="Periplasmic binding protein-like II"/>
    <property type="match status" value="1"/>
</dbReference>
<dbReference type="PANTHER" id="PTHR35936:SF19">
    <property type="entry name" value="AMINO-ACID-BINDING PROTEIN YXEM-RELATED"/>
    <property type="match status" value="1"/>
</dbReference>
<evidence type="ECO:0000313" key="6">
    <source>
        <dbReference type="EMBL" id="QJA03533.1"/>
    </source>
</evidence>
<name>A0A099I0U6_CLOIN</name>
<dbReference type="InterPro" id="IPR001638">
    <property type="entry name" value="Solute-binding_3/MltF_N"/>
</dbReference>
<gene>
    <name evidence="4" type="ORF">CIAN88_21375</name>
    <name evidence="6" type="ORF">G4D54_14295</name>
    <name evidence="5" type="ORF">GT664_06680</name>
</gene>
<dbReference type="Pfam" id="PF00497">
    <property type="entry name" value="SBP_bac_3"/>
    <property type="match status" value="1"/>
</dbReference>
<reference evidence="4 7" key="1">
    <citation type="submission" date="2014-08" db="EMBL/GenBank/DDBJ databases">
        <title>Clostridium innocuum, an unnegligible vancomycin-resistant pathogen causing extra-intestinal infections.</title>
        <authorList>
            <person name="Feng Y."/>
            <person name="Chiu C.-H."/>
        </authorList>
    </citation>
    <scope>NUCLEOTIDE SEQUENCE [LARGE SCALE GENOMIC DNA]</scope>
    <source>
        <strain evidence="4 7">AN88</strain>
    </source>
</reference>
<evidence type="ECO:0000256" key="2">
    <source>
        <dbReference type="SAM" id="SignalP"/>
    </source>
</evidence>
<evidence type="ECO:0000256" key="1">
    <source>
        <dbReference type="ARBA" id="ARBA00022729"/>
    </source>
</evidence>
<dbReference type="SMART" id="SM00062">
    <property type="entry name" value="PBPb"/>
    <property type="match status" value="1"/>
</dbReference>
<dbReference type="Proteomes" id="UP000030008">
    <property type="component" value="Unassembled WGS sequence"/>
</dbReference>
<reference evidence="5" key="2">
    <citation type="journal article" date="2019" name="Nat. Med.">
        <title>A library of human gut bacterial isolates paired with longitudinal multiomics data enables mechanistic microbiome research.</title>
        <authorList>
            <person name="Poyet M."/>
            <person name="Groussin M."/>
            <person name="Gibbons S.M."/>
            <person name="Avila-Pacheco J."/>
            <person name="Jiang X."/>
            <person name="Kearney S.M."/>
            <person name="Perrotta A.R."/>
            <person name="Berdy B."/>
            <person name="Zhao S."/>
            <person name="Lieberman T.D."/>
            <person name="Swanson P.K."/>
            <person name="Smith M."/>
            <person name="Roesemann S."/>
            <person name="Alexander J.E."/>
            <person name="Rich S.A."/>
            <person name="Livny J."/>
            <person name="Vlamakis H."/>
            <person name="Clish C."/>
            <person name="Bullock K."/>
            <person name="Deik A."/>
            <person name="Scott J."/>
            <person name="Pierce K.A."/>
            <person name="Xavier R.J."/>
            <person name="Alm E.J."/>
        </authorList>
    </citation>
    <scope>NUCLEOTIDE SEQUENCE</scope>
    <source>
        <strain evidence="5">BIOML-A12</strain>
    </source>
</reference>
<dbReference type="EMBL" id="WWTN01000008">
    <property type="protein sequence ID" value="MZH55447.1"/>
    <property type="molecule type" value="Genomic_DNA"/>
</dbReference>
<accession>A0A099I0U6</accession>
<keyword evidence="1 2" id="KW-0732">Signal</keyword>
<organism evidence="4 7">
    <name type="scientific">Clostridium innocuum</name>
    <dbReference type="NCBI Taxonomy" id="1522"/>
    <lineage>
        <taxon>Bacteria</taxon>
        <taxon>Bacillati</taxon>
        <taxon>Bacillota</taxon>
        <taxon>Clostridia</taxon>
        <taxon>Eubacteriales</taxon>
        <taxon>Clostridiaceae</taxon>
        <taxon>Clostridium</taxon>
    </lineage>
</organism>
<evidence type="ECO:0000313" key="4">
    <source>
        <dbReference type="EMBL" id="KGJ51226.1"/>
    </source>
</evidence>